<evidence type="ECO:0000313" key="2">
    <source>
        <dbReference type="EMBL" id="KAF4365866.1"/>
    </source>
</evidence>
<evidence type="ECO:0000313" key="4">
    <source>
        <dbReference type="Proteomes" id="UP000583929"/>
    </source>
</evidence>
<keyword evidence="4" id="KW-1185">Reference proteome</keyword>
<organism evidence="1 4">
    <name type="scientific">Cannabis sativa</name>
    <name type="common">Hemp</name>
    <name type="synonym">Marijuana</name>
    <dbReference type="NCBI Taxonomy" id="3483"/>
    <lineage>
        <taxon>Eukaryota</taxon>
        <taxon>Viridiplantae</taxon>
        <taxon>Streptophyta</taxon>
        <taxon>Embryophyta</taxon>
        <taxon>Tracheophyta</taxon>
        <taxon>Spermatophyta</taxon>
        <taxon>Magnoliopsida</taxon>
        <taxon>eudicotyledons</taxon>
        <taxon>Gunneridae</taxon>
        <taxon>Pentapetalae</taxon>
        <taxon>rosids</taxon>
        <taxon>fabids</taxon>
        <taxon>Rosales</taxon>
        <taxon>Cannabaceae</taxon>
        <taxon>Cannabis</taxon>
    </lineage>
</organism>
<dbReference type="Proteomes" id="UP000583929">
    <property type="component" value="Unassembled WGS sequence"/>
</dbReference>
<protein>
    <submittedName>
        <fullName evidence="1">Uncharacterized protein</fullName>
    </submittedName>
</protein>
<evidence type="ECO:0000313" key="1">
    <source>
        <dbReference type="EMBL" id="KAF4360402.1"/>
    </source>
</evidence>
<dbReference type="EMBL" id="JAATIP010000156">
    <property type="protein sequence ID" value="KAF4365866.1"/>
    <property type="molecule type" value="Genomic_DNA"/>
</dbReference>
<dbReference type="EMBL" id="JAATIQ010000348">
    <property type="protein sequence ID" value="KAF4360402.1"/>
    <property type="molecule type" value="Genomic_DNA"/>
</dbReference>
<sequence length="123" mass="13294">MGNTNTSPLFRTFVNSLFPSWFDETKPTYSVPSATKSISEARGPYGAKSIRARDTPSVLSPGRLSTKTAVTLDPTALSVLPGMLIPEKKKSSAFTSSGFLQNLPFTNTAQLLIPTLENNNSIR</sequence>
<dbReference type="Proteomes" id="UP000525078">
    <property type="component" value="Unassembled WGS sequence"/>
</dbReference>
<reference evidence="3 4" key="1">
    <citation type="journal article" date="2020" name="bioRxiv">
        <title>Sequence and annotation of 42 cannabis genomes reveals extensive copy number variation in cannabinoid synthesis and pathogen resistance genes.</title>
        <authorList>
            <person name="Mckernan K.J."/>
            <person name="Helbert Y."/>
            <person name="Kane L.T."/>
            <person name="Ebling H."/>
            <person name="Zhang L."/>
            <person name="Liu B."/>
            <person name="Eaton Z."/>
            <person name="Mclaughlin S."/>
            <person name="Kingan S."/>
            <person name="Baybayan P."/>
            <person name="Concepcion G."/>
            <person name="Jordan M."/>
            <person name="Riva A."/>
            <person name="Barbazuk W."/>
            <person name="Harkins T."/>
        </authorList>
    </citation>
    <scope>NUCLEOTIDE SEQUENCE [LARGE SCALE GENOMIC DNA]</scope>
    <source>
        <strain evidence="3 4">cv. Jamaican Lion 4</strain>
        <strain evidence="1">Father</strain>
        <strain evidence="2">Mother</strain>
        <tissue evidence="1">Leaf</tissue>
    </source>
</reference>
<comment type="caution">
    <text evidence="1">The sequence shown here is derived from an EMBL/GenBank/DDBJ whole genome shotgun (WGS) entry which is preliminary data.</text>
</comment>
<dbReference type="AlphaFoldDB" id="A0A7J6EPN8"/>
<name>A0A7J6EPN8_CANSA</name>
<evidence type="ECO:0000313" key="3">
    <source>
        <dbReference type="Proteomes" id="UP000525078"/>
    </source>
</evidence>
<gene>
    <name evidence="2" type="ORF">F8388_002736</name>
    <name evidence="1" type="ORF">G4B88_016868</name>
</gene>
<accession>A0A7J6EPN8</accession>
<proteinExistence type="predicted"/>